<keyword evidence="2" id="KW-1185">Reference proteome</keyword>
<protein>
    <submittedName>
        <fullName evidence="1">Uncharacterized protein</fullName>
    </submittedName>
</protein>
<comment type="caution">
    <text evidence="1">The sequence shown here is derived from an EMBL/GenBank/DDBJ whole genome shotgun (WGS) entry which is preliminary data.</text>
</comment>
<organism evidence="1 2">
    <name type="scientific">Venturia nashicola</name>
    <dbReference type="NCBI Taxonomy" id="86259"/>
    <lineage>
        <taxon>Eukaryota</taxon>
        <taxon>Fungi</taxon>
        <taxon>Dikarya</taxon>
        <taxon>Ascomycota</taxon>
        <taxon>Pezizomycotina</taxon>
        <taxon>Dothideomycetes</taxon>
        <taxon>Pleosporomycetidae</taxon>
        <taxon>Venturiales</taxon>
        <taxon>Venturiaceae</taxon>
        <taxon>Venturia</taxon>
    </lineage>
</organism>
<proteinExistence type="predicted"/>
<dbReference type="Proteomes" id="UP000298493">
    <property type="component" value="Unassembled WGS sequence"/>
</dbReference>
<name>A0A4Z1PS26_9PEZI</name>
<evidence type="ECO:0000313" key="1">
    <source>
        <dbReference type="EMBL" id="TID25872.1"/>
    </source>
</evidence>
<sequence length="72" mass="8069">MWLNHGDRDDYVGATTINQDLPRYQMRFASLTLQIAPLRNNSSVRAGPVNLVSAPHLSSIIKLHRPIVIMST</sequence>
<dbReference type="AlphaFoldDB" id="A0A4Z1PS26"/>
<dbReference type="EMBL" id="SNSC02000003">
    <property type="protein sequence ID" value="TID25872.1"/>
    <property type="molecule type" value="Genomic_DNA"/>
</dbReference>
<reference evidence="1 2" key="1">
    <citation type="submission" date="2019-04" db="EMBL/GenBank/DDBJ databases">
        <title>High contiguity whole genome sequence and gene annotation resource for two Venturia nashicola isolates.</title>
        <authorList>
            <person name="Prokchorchik M."/>
            <person name="Won K."/>
            <person name="Lee Y."/>
            <person name="Choi E.D."/>
            <person name="Segonzac C."/>
            <person name="Sohn K.H."/>
        </authorList>
    </citation>
    <scope>NUCLEOTIDE SEQUENCE [LARGE SCALE GENOMIC DNA]</scope>
    <source>
        <strain evidence="1 2">PRI2</strain>
    </source>
</reference>
<evidence type="ECO:0000313" key="2">
    <source>
        <dbReference type="Proteomes" id="UP000298493"/>
    </source>
</evidence>
<gene>
    <name evidence="1" type="ORF">E6O75_ATG03735</name>
</gene>
<accession>A0A4Z1PS26</accession>